<accession>A0A0E9Q6J7</accession>
<dbReference type="EMBL" id="GBXM01096223">
    <property type="protein sequence ID" value="JAH12354.1"/>
    <property type="molecule type" value="Transcribed_RNA"/>
</dbReference>
<name>A0A0E9Q6J7_ANGAN</name>
<reference evidence="1" key="1">
    <citation type="submission" date="2014-11" db="EMBL/GenBank/DDBJ databases">
        <authorList>
            <person name="Amaro Gonzalez C."/>
        </authorList>
    </citation>
    <scope>NUCLEOTIDE SEQUENCE</scope>
</reference>
<evidence type="ECO:0000313" key="1">
    <source>
        <dbReference type="EMBL" id="JAH12354.1"/>
    </source>
</evidence>
<proteinExistence type="predicted"/>
<sequence length="36" mass="3866">MVLEAISAQPFEPLATADLTCKNSFSASYIICKACE</sequence>
<reference evidence="1" key="2">
    <citation type="journal article" date="2015" name="Fish Shellfish Immunol.">
        <title>Early steps in the European eel (Anguilla anguilla)-Vibrio vulnificus interaction in the gills: Role of the RtxA13 toxin.</title>
        <authorList>
            <person name="Callol A."/>
            <person name="Pajuelo D."/>
            <person name="Ebbesson L."/>
            <person name="Teles M."/>
            <person name="MacKenzie S."/>
            <person name="Amaro C."/>
        </authorList>
    </citation>
    <scope>NUCLEOTIDE SEQUENCE</scope>
</reference>
<protein>
    <submittedName>
        <fullName evidence="1">Uncharacterized protein</fullName>
    </submittedName>
</protein>
<dbReference type="AlphaFoldDB" id="A0A0E9Q6J7"/>
<organism evidence="1">
    <name type="scientific">Anguilla anguilla</name>
    <name type="common">European freshwater eel</name>
    <name type="synonym">Muraena anguilla</name>
    <dbReference type="NCBI Taxonomy" id="7936"/>
    <lineage>
        <taxon>Eukaryota</taxon>
        <taxon>Metazoa</taxon>
        <taxon>Chordata</taxon>
        <taxon>Craniata</taxon>
        <taxon>Vertebrata</taxon>
        <taxon>Euteleostomi</taxon>
        <taxon>Actinopterygii</taxon>
        <taxon>Neopterygii</taxon>
        <taxon>Teleostei</taxon>
        <taxon>Anguilliformes</taxon>
        <taxon>Anguillidae</taxon>
        <taxon>Anguilla</taxon>
    </lineage>
</organism>